<keyword evidence="4" id="KW-0456">Lyase</keyword>
<dbReference type="PANTHER" id="PTHR39210">
    <property type="entry name" value="HEPARIN-SULFATE LYASE"/>
    <property type="match status" value="1"/>
</dbReference>
<evidence type="ECO:0000256" key="3">
    <source>
        <dbReference type="ARBA" id="ARBA00022764"/>
    </source>
</evidence>
<gene>
    <name evidence="7" type="ORF">HELGO_WM1491</name>
</gene>
<dbReference type="GO" id="GO:0016829">
    <property type="term" value="F:lyase activity"/>
    <property type="evidence" value="ECO:0007669"/>
    <property type="project" value="UniProtKB-KW"/>
</dbReference>
<accession>A0A6S6TUP8</accession>
<evidence type="ECO:0000256" key="1">
    <source>
        <dbReference type="ARBA" id="ARBA00004418"/>
    </source>
</evidence>
<feature type="domain" description="Heparinase II/III-like C-terminal" evidence="5">
    <location>
        <begin position="310"/>
        <end position="466"/>
    </location>
</feature>
<dbReference type="SUPFAM" id="SSF48230">
    <property type="entry name" value="Chondroitin AC/alginate lyase"/>
    <property type="match status" value="1"/>
</dbReference>
<dbReference type="GO" id="GO:0042597">
    <property type="term" value="C:periplasmic space"/>
    <property type="evidence" value="ECO:0007669"/>
    <property type="project" value="UniProtKB-SubCell"/>
</dbReference>
<dbReference type="InterPro" id="IPR012480">
    <property type="entry name" value="Hepar_II_III_C"/>
</dbReference>
<dbReference type="Pfam" id="PF16889">
    <property type="entry name" value="Hepar_II_III_N"/>
    <property type="match status" value="1"/>
</dbReference>
<dbReference type="Gene3D" id="1.50.10.100">
    <property type="entry name" value="Chondroitin AC/alginate lyase"/>
    <property type="match status" value="1"/>
</dbReference>
<evidence type="ECO:0000256" key="4">
    <source>
        <dbReference type="ARBA" id="ARBA00023239"/>
    </source>
</evidence>
<dbReference type="InterPro" id="IPR008929">
    <property type="entry name" value="Chondroitin_lyas"/>
</dbReference>
<feature type="domain" description="Heparin-sulfate lyase N-terminal" evidence="6">
    <location>
        <begin position="167"/>
        <end position="285"/>
    </location>
</feature>
<name>A0A6S6TUP8_9BACT</name>
<dbReference type="InterPro" id="IPR031680">
    <property type="entry name" value="Hepar_II_III_N"/>
</dbReference>
<evidence type="ECO:0000256" key="2">
    <source>
        <dbReference type="ARBA" id="ARBA00022729"/>
    </source>
</evidence>
<dbReference type="Gene3D" id="2.70.98.70">
    <property type="match status" value="1"/>
</dbReference>
<sequence>MLSNAIRLFHTVKYLRPKQINYRLYYFFRKRIREVLGKNYDLSKSANTQVLKFEKSIHIVDCYFEDKKFSFLNLDKKFENVIDWNFATYGKLWTYNLVYFDYLSQDSEDDKLFLMESFIDSTKDIKAGLEPFPISLRGINWVKYLSFKEIRNKKIDDSLYAQYDILLDNLEYHLLGNHLLENGFSLLFAAYYFKDEVFYLKAKEILNEELEEQILKDGAHFELTPMYHQIMLFRVLDCINLVKNNSWKNEELLKFLLDKAGLMLGWLKNITYKNGEMPLFNDSTYGIAPSSLQLFDYAERLEVDIVELSLGESGYRKVFTNSYECILDVGPIGASYIPGHAHADVFNFELMVNSNLFIVDTGLSTYETNERRVLERSTFSHNTVEVNGESQSEVWAGFRVAKRANIINLEEGKDFVKATHDGYKNYGIYHTRIWTFKDSKIEIKEELNKMATAVSRLHFHPAVTKKEILKRVKCNHLDYKVTTYNYSPEFNTYLEALVLEVYFNKDLLIEIDLKEEV</sequence>
<evidence type="ECO:0000313" key="7">
    <source>
        <dbReference type="EMBL" id="CAA6820440.1"/>
    </source>
</evidence>
<evidence type="ECO:0000259" key="5">
    <source>
        <dbReference type="Pfam" id="PF07940"/>
    </source>
</evidence>
<comment type="subcellular location">
    <subcellularLocation>
        <location evidence="1">Periplasm</location>
    </subcellularLocation>
</comment>
<keyword evidence="3" id="KW-0574">Periplasm</keyword>
<proteinExistence type="predicted"/>
<protein>
    <submittedName>
        <fullName evidence="7">Heparinase II/III-like</fullName>
    </submittedName>
</protein>
<dbReference type="AlphaFoldDB" id="A0A6S6TUP8"/>
<dbReference type="EMBL" id="CACVAP010000093">
    <property type="protein sequence ID" value="CAA6820440.1"/>
    <property type="molecule type" value="Genomic_DNA"/>
</dbReference>
<evidence type="ECO:0000259" key="6">
    <source>
        <dbReference type="Pfam" id="PF16889"/>
    </source>
</evidence>
<keyword evidence="2" id="KW-0732">Signal</keyword>
<dbReference type="PANTHER" id="PTHR39210:SF1">
    <property type="entry name" value="HEPARIN-SULFATE LYASE"/>
    <property type="match status" value="1"/>
</dbReference>
<reference evidence="7" key="1">
    <citation type="submission" date="2020-01" db="EMBL/GenBank/DDBJ databases">
        <authorList>
            <person name="Meier V. D."/>
            <person name="Meier V D."/>
        </authorList>
    </citation>
    <scope>NUCLEOTIDE SEQUENCE</scope>
    <source>
        <strain evidence="7">HLG_WM_MAG_06</strain>
    </source>
</reference>
<dbReference type="Pfam" id="PF07940">
    <property type="entry name" value="Hepar_II_III_C"/>
    <property type="match status" value="1"/>
</dbReference>
<organism evidence="7">
    <name type="scientific">uncultured Sulfurovum sp</name>
    <dbReference type="NCBI Taxonomy" id="269237"/>
    <lineage>
        <taxon>Bacteria</taxon>
        <taxon>Pseudomonadati</taxon>
        <taxon>Campylobacterota</taxon>
        <taxon>Epsilonproteobacteria</taxon>
        <taxon>Campylobacterales</taxon>
        <taxon>Sulfurovaceae</taxon>
        <taxon>Sulfurovum</taxon>
        <taxon>environmental samples</taxon>
    </lineage>
</organism>